<sequence length="249" mass="29714">MSIENFKFDSNREFLISLDSENEQQHNKVNKKAKQIKNEKHIFCNICEKKLSSKSKLTQHMKNLHPNEITSKVYFCDQCDLKFIKKSSLVKHLKSKHQKEKEIKFECDFDGKIFDSKAKIYSHMKACHRTIEKCNLCGKKVQLLNQHMSQVHPMEDEKFQCQICRKKFKNHSYLNVHLKTHNKQHQCQLCGKKFPNLTRLKEHQKIHENQFAFRCVQCQKNFSSPSSLRTHLKTHNKNRTKKHKCQQCE</sequence>
<keyword evidence="3 5" id="KW-0863">Zinc-finger</keyword>
<dbReference type="PROSITE" id="PS00028">
    <property type="entry name" value="ZINC_FINGER_C2H2_1"/>
    <property type="match status" value="5"/>
</dbReference>
<feature type="region of interest" description="Disordered" evidence="6">
    <location>
        <begin position="225"/>
        <end position="249"/>
    </location>
</feature>
<feature type="domain" description="C2H2-type" evidence="7">
    <location>
        <begin position="213"/>
        <end position="240"/>
    </location>
</feature>
<feature type="domain" description="C2H2-type" evidence="7">
    <location>
        <begin position="42"/>
        <end position="70"/>
    </location>
</feature>
<feature type="domain" description="C2H2-type" evidence="7">
    <location>
        <begin position="74"/>
        <end position="102"/>
    </location>
</feature>
<dbReference type="InterPro" id="IPR013087">
    <property type="entry name" value="Znf_C2H2_type"/>
</dbReference>
<keyword evidence="1" id="KW-0479">Metal-binding</keyword>
<protein>
    <recommendedName>
        <fullName evidence="7">C2H2-type domain-containing protein</fullName>
    </recommendedName>
</protein>
<evidence type="ECO:0000259" key="7">
    <source>
        <dbReference type="PROSITE" id="PS50157"/>
    </source>
</evidence>
<dbReference type="FunFam" id="3.30.160.60:FF:000100">
    <property type="entry name" value="Zinc finger 45-like"/>
    <property type="match status" value="1"/>
</dbReference>
<evidence type="ECO:0000256" key="4">
    <source>
        <dbReference type="ARBA" id="ARBA00022833"/>
    </source>
</evidence>
<dbReference type="SUPFAM" id="SSF57667">
    <property type="entry name" value="beta-beta-alpha zinc fingers"/>
    <property type="match status" value="3"/>
</dbReference>
<dbReference type="PANTHER" id="PTHR24379:SF121">
    <property type="entry name" value="C2H2-TYPE DOMAIN-CONTAINING PROTEIN"/>
    <property type="match status" value="1"/>
</dbReference>
<dbReference type="Gene3D" id="3.30.160.60">
    <property type="entry name" value="Classic Zinc Finger"/>
    <property type="match status" value="5"/>
</dbReference>
<name>A0A9J6BI65_POLVA</name>
<dbReference type="SMART" id="SM00355">
    <property type="entry name" value="ZnF_C2H2"/>
    <property type="match status" value="7"/>
</dbReference>
<evidence type="ECO:0000256" key="1">
    <source>
        <dbReference type="ARBA" id="ARBA00022723"/>
    </source>
</evidence>
<gene>
    <name evidence="8" type="ORF">PVAND_017403</name>
</gene>
<dbReference type="Pfam" id="PF00096">
    <property type="entry name" value="zf-C2H2"/>
    <property type="match status" value="5"/>
</dbReference>
<evidence type="ECO:0000256" key="6">
    <source>
        <dbReference type="SAM" id="MobiDB-lite"/>
    </source>
</evidence>
<feature type="compositionally biased region" description="Basic residues" evidence="6">
    <location>
        <begin position="230"/>
        <end position="249"/>
    </location>
</feature>
<evidence type="ECO:0000256" key="2">
    <source>
        <dbReference type="ARBA" id="ARBA00022737"/>
    </source>
</evidence>
<keyword evidence="4" id="KW-0862">Zinc</keyword>
<dbReference type="GO" id="GO:0008270">
    <property type="term" value="F:zinc ion binding"/>
    <property type="evidence" value="ECO:0007669"/>
    <property type="project" value="UniProtKB-KW"/>
</dbReference>
<dbReference type="EMBL" id="JADBJN010000004">
    <property type="protein sequence ID" value="KAG5669516.1"/>
    <property type="molecule type" value="Genomic_DNA"/>
</dbReference>
<comment type="caution">
    <text evidence="8">The sequence shown here is derived from an EMBL/GenBank/DDBJ whole genome shotgun (WGS) entry which is preliminary data.</text>
</comment>
<dbReference type="PANTHER" id="PTHR24379">
    <property type="entry name" value="KRAB AND ZINC FINGER DOMAIN-CONTAINING"/>
    <property type="match status" value="1"/>
</dbReference>
<organism evidence="8 9">
    <name type="scientific">Polypedilum vanderplanki</name>
    <name type="common">Sleeping chironomid midge</name>
    <dbReference type="NCBI Taxonomy" id="319348"/>
    <lineage>
        <taxon>Eukaryota</taxon>
        <taxon>Metazoa</taxon>
        <taxon>Ecdysozoa</taxon>
        <taxon>Arthropoda</taxon>
        <taxon>Hexapoda</taxon>
        <taxon>Insecta</taxon>
        <taxon>Pterygota</taxon>
        <taxon>Neoptera</taxon>
        <taxon>Endopterygota</taxon>
        <taxon>Diptera</taxon>
        <taxon>Nematocera</taxon>
        <taxon>Chironomoidea</taxon>
        <taxon>Chironomidae</taxon>
        <taxon>Chironominae</taxon>
        <taxon>Polypedilum</taxon>
        <taxon>Polypedilum</taxon>
    </lineage>
</organism>
<dbReference type="PROSITE" id="PS50157">
    <property type="entry name" value="ZINC_FINGER_C2H2_2"/>
    <property type="match status" value="5"/>
</dbReference>
<keyword evidence="2" id="KW-0677">Repeat</keyword>
<feature type="domain" description="C2H2-type" evidence="7">
    <location>
        <begin position="159"/>
        <end position="186"/>
    </location>
</feature>
<evidence type="ECO:0000256" key="5">
    <source>
        <dbReference type="PROSITE-ProRule" id="PRU00042"/>
    </source>
</evidence>
<dbReference type="AlphaFoldDB" id="A0A9J6BI65"/>
<dbReference type="Proteomes" id="UP001107558">
    <property type="component" value="Chromosome 4"/>
</dbReference>
<dbReference type="InterPro" id="IPR036236">
    <property type="entry name" value="Znf_C2H2_sf"/>
</dbReference>
<dbReference type="OrthoDB" id="6077919at2759"/>
<proteinExistence type="predicted"/>
<reference evidence="8" key="1">
    <citation type="submission" date="2021-03" db="EMBL/GenBank/DDBJ databases">
        <title>Chromosome level genome of the anhydrobiotic midge Polypedilum vanderplanki.</title>
        <authorList>
            <person name="Yoshida Y."/>
            <person name="Kikawada T."/>
            <person name="Gusev O."/>
        </authorList>
    </citation>
    <scope>NUCLEOTIDE SEQUENCE</scope>
    <source>
        <strain evidence="8">NIAS01</strain>
        <tissue evidence="8">Whole body or cell culture</tissue>
    </source>
</reference>
<keyword evidence="9" id="KW-1185">Reference proteome</keyword>
<feature type="domain" description="C2H2-type" evidence="7">
    <location>
        <begin position="185"/>
        <end position="212"/>
    </location>
</feature>
<evidence type="ECO:0000313" key="8">
    <source>
        <dbReference type="EMBL" id="KAG5669516.1"/>
    </source>
</evidence>
<accession>A0A9J6BI65</accession>
<evidence type="ECO:0000256" key="3">
    <source>
        <dbReference type="ARBA" id="ARBA00022771"/>
    </source>
</evidence>
<evidence type="ECO:0000313" key="9">
    <source>
        <dbReference type="Proteomes" id="UP001107558"/>
    </source>
</evidence>